<dbReference type="Pfam" id="PF06226">
    <property type="entry name" value="DUF1007"/>
    <property type="match status" value="1"/>
</dbReference>
<protein>
    <recommendedName>
        <fullName evidence="4">DUF1007 family protein</fullName>
    </recommendedName>
</protein>
<keyword evidence="1" id="KW-0732">Signal</keyword>
<dbReference type="AlphaFoldDB" id="A0A226X3M9"/>
<feature type="chain" id="PRO_5013279889" description="DUF1007 family protein" evidence="1">
    <location>
        <begin position="30"/>
        <end position="203"/>
    </location>
</feature>
<evidence type="ECO:0000313" key="3">
    <source>
        <dbReference type="Proteomes" id="UP000214720"/>
    </source>
</evidence>
<dbReference type="OrthoDB" id="1679673at2"/>
<organism evidence="2 3">
    <name type="scientific">Caballeronia sordidicola</name>
    <name type="common">Burkholderia sordidicola</name>
    <dbReference type="NCBI Taxonomy" id="196367"/>
    <lineage>
        <taxon>Bacteria</taxon>
        <taxon>Pseudomonadati</taxon>
        <taxon>Pseudomonadota</taxon>
        <taxon>Betaproteobacteria</taxon>
        <taxon>Burkholderiales</taxon>
        <taxon>Burkholderiaceae</taxon>
        <taxon>Caballeronia</taxon>
    </lineage>
</organism>
<evidence type="ECO:0008006" key="4">
    <source>
        <dbReference type="Google" id="ProtNLM"/>
    </source>
</evidence>
<proteinExistence type="predicted"/>
<feature type="signal peptide" evidence="1">
    <location>
        <begin position="1"/>
        <end position="29"/>
    </location>
</feature>
<accession>A0A226X3M9</accession>
<dbReference type="InterPro" id="IPR010412">
    <property type="entry name" value="DUF1007"/>
</dbReference>
<dbReference type="EMBL" id="MTHB01000078">
    <property type="protein sequence ID" value="OXC78045.1"/>
    <property type="molecule type" value="Genomic_DNA"/>
</dbReference>
<evidence type="ECO:0000313" key="2">
    <source>
        <dbReference type="EMBL" id="OXC78045.1"/>
    </source>
</evidence>
<reference evidence="3" key="1">
    <citation type="submission" date="2017-01" db="EMBL/GenBank/DDBJ databases">
        <title>Genome Analysis of Deinococcus marmoris KOPRI26562.</title>
        <authorList>
            <person name="Kim J.H."/>
            <person name="Oh H.-M."/>
        </authorList>
    </citation>
    <scope>NUCLEOTIDE SEQUENCE [LARGE SCALE GENOMIC DNA]</scope>
    <source>
        <strain evidence="3">PAMC 26633</strain>
    </source>
</reference>
<sequence>MAFMRRALHVLVYACCTLALATISVSVEAHPHVWISYSMVAQMQGTSLVALQQTWVFSRGFPFSMIGDFSGMPKSGLLNPDYTATFKAQAFSMLKSSNYFTHVFVDGKPVAIGETRNFSVSIEQGRIVYRFLLPLGKPVDMKRERVTLGVWDDTFFVDFESAAQPMVTLNAGSSSNCRAVAYEDRDHPIFGGTVFPEASKLSC</sequence>
<gene>
    <name evidence="2" type="ORF">BSU04_13785</name>
</gene>
<comment type="caution">
    <text evidence="2">The sequence shown here is derived from an EMBL/GenBank/DDBJ whole genome shotgun (WGS) entry which is preliminary data.</text>
</comment>
<dbReference type="Proteomes" id="UP000214720">
    <property type="component" value="Unassembled WGS sequence"/>
</dbReference>
<evidence type="ECO:0000256" key="1">
    <source>
        <dbReference type="SAM" id="SignalP"/>
    </source>
</evidence>
<name>A0A226X3M9_CABSO</name>